<feature type="transmembrane region" description="Helical" evidence="6">
    <location>
        <begin position="43"/>
        <end position="63"/>
    </location>
</feature>
<feature type="domain" description="Lipopolysaccharide assembly protein A" evidence="7">
    <location>
        <begin position="64"/>
        <end position="114"/>
    </location>
</feature>
<dbReference type="Proteomes" id="UP000702209">
    <property type="component" value="Unassembled WGS sequence"/>
</dbReference>
<accession>A0ABS0CIX5</accession>
<reference evidence="8 9" key="1">
    <citation type="submission" date="2020-10" db="EMBL/GenBank/DDBJ databases">
        <title>Identification of Nocardia species via Next-generation sequencing and recognition of intraspecies genetic diversity.</title>
        <authorList>
            <person name="Li P."/>
            <person name="Li P."/>
            <person name="Lu B."/>
        </authorList>
    </citation>
    <scope>NUCLEOTIDE SEQUENCE [LARGE SCALE GENOMIC DNA]</scope>
    <source>
        <strain evidence="8 9">BJ06-0157</strain>
    </source>
</reference>
<protein>
    <submittedName>
        <fullName evidence="8">DUF1049 domain-containing protein</fullName>
    </submittedName>
</protein>
<feature type="region of interest" description="Disordered" evidence="5">
    <location>
        <begin position="1"/>
        <end position="39"/>
    </location>
</feature>
<dbReference type="Pfam" id="PF06305">
    <property type="entry name" value="LapA_dom"/>
    <property type="match status" value="1"/>
</dbReference>
<name>A0ABS0CIX5_9NOCA</name>
<feature type="transmembrane region" description="Helical" evidence="6">
    <location>
        <begin position="83"/>
        <end position="106"/>
    </location>
</feature>
<feature type="compositionally biased region" description="Basic and acidic residues" evidence="5">
    <location>
        <begin position="1"/>
        <end position="17"/>
    </location>
</feature>
<evidence type="ECO:0000313" key="9">
    <source>
        <dbReference type="Proteomes" id="UP000702209"/>
    </source>
</evidence>
<gene>
    <name evidence="8" type="ORF">IU459_03180</name>
</gene>
<dbReference type="EMBL" id="JADLQX010000002">
    <property type="protein sequence ID" value="MBF6296542.1"/>
    <property type="molecule type" value="Genomic_DNA"/>
</dbReference>
<evidence type="ECO:0000259" key="7">
    <source>
        <dbReference type="Pfam" id="PF06305"/>
    </source>
</evidence>
<evidence type="ECO:0000256" key="3">
    <source>
        <dbReference type="ARBA" id="ARBA00022989"/>
    </source>
</evidence>
<proteinExistence type="predicted"/>
<comment type="caution">
    <text evidence="8">The sequence shown here is derived from an EMBL/GenBank/DDBJ whole genome shotgun (WGS) entry which is preliminary data.</text>
</comment>
<evidence type="ECO:0000256" key="1">
    <source>
        <dbReference type="ARBA" id="ARBA00022475"/>
    </source>
</evidence>
<keyword evidence="2 6" id="KW-0812">Transmembrane</keyword>
<keyword evidence="4 6" id="KW-0472">Membrane</keyword>
<evidence type="ECO:0000256" key="6">
    <source>
        <dbReference type="SAM" id="Phobius"/>
    </source>
</evidence>
<dbReference type="InterPro" id="IPR010445">
    <property type="entry name" value="LapA_dom"/>
</dbReference>
<evidence type="ECO:0000256" key="4">
    <source>
        <dbReference type="ARBA" id="ARBA00023136"/>
    </source>
</evidence>
<keyword evidence="9" id="KW-1185">Reference proteome</keyword>
<evidence type="ECO:0000256" key="2">
    <source>
        <dbReference type="ARBA" id="ARBA00022692"/>
    </source>
</evidence>
<dbReference type="RefSeq" id="WP_195127917.1">
    <property type="nucleotide sequence ID" value="NZ_JADLQX010000002.1"/>
</dbReference>
<keyword evidence="1" id="KW-1003">Cell membrane</keyword>
<evidence type="ECO:0000313" key="8">
    <source>
        <dbReference type="EMBL" id="MBF6296542.1"/>
    </source>
</evidence>
<keyword evidence="3 6" id="KW-1133">Transmembrane helix</keyword>
<evidence type="ECO:0000256" key="5">
    <source>
        <dbReference type="SAM" id="MobiDB-lite"/>
    </source>
</evidence>
<sequence>MSNHPDHVPEPDPDLAHPRTTQPGRASEPPATAGKPLSSRTGYAWTGLVVGVLILVVLLIFILQNLDEVQVHLFFWDFTLPLGVTVLLSVIGGALVMASVGGVRILQLRRRAKQH</sequence>
<organism evidence="8 9">
    <name type="scientific">Nocardia amamiensis</name>
    <dbReference type="NCBI Taxonomy" id="404578"/>
    <lineage>
        <taxon>Bacteria</taxon>
        <taxon>Bacillati</taxon>
        <taxon>Actinomycetota</taxon>
        <taxon>Actinomycetes</taxon>
        <taxon>Mycobacteriales</taxon>
        <taxon>Nocardiaceae</taxon>
        <taxon>Nocardia</taxon>
    </lineage>
</organism>